<sequence length="177" mass="19067">HGSCADPQPFLEDDDRPGVPFTRIQPRTIRNHGRGFPRPHQPSPSTSGYGADHSFIPAPAHAFDGSPNGSHGGTPTNGVASSPEPRVPPEVEPPQPQVAEARAASPTPTPARSQSRSYNPIQTEPDFDTLSTDTADSLREQVRRVHQRLDEVQKEVLKSRGEVGENSKGGSPFTPEI</sequence>
<protein>
    <submittedName>
        <fullName evidence="2">Uncharacterized protein</fullName>
    </submittedName>
</protein>
<comment type="caution">
    <text evidence="2">The sequence shown here is derived from an EMBL/GenBank/DDBJ whole genome shotgun (WGS) entry which is preliminary data.</text>
</comment>
<feature type="region of interest" description="Disordered" evidence="1">
    <location>
        <begin position="156"/>
        <end position="177"/>
    </location>
</feature>
<feature type="compositionally biased region" description="Polar residues" evidence="1">
    <location>
        <begin position="67"/>
        <end position="78"/>
    </location>
</feature>
<evidence type="ECO:0000313" key="2">
    <source>
        <dbReference type="EMBL" id="RRT31976.1"/>
    </source>
</evidence>
<evidence type="ECO:0000256" key="1">
    <source>
        <dbReference type="SAM" id="MobiDB-lite"/>
    </source>
</evidence>
<feature type="compositionally biased region" description="Basic and acidic residues" evidence="1">
    <location>
        <begin position="156"/>
        <end position="165"/>
    </location>
</feature>
<name>A0A426WXG7_ENSVE</name>
<organism evidence="2 3">
    <name type="scientific">Ensete ventricosum</name>
    <name type="common">Abyssinian banana</name>
    <name type="synonym">Musa ensete</name>
    <dbReference type="NCBI Taxonomy" id="4639"/>
    <lineage>
        <taxon>Eukaryota</taxon>
        <taxon>Viridiplantae</taxon>
        <taxon>Streptophyta</taxon>
        <taxon>Embryophyta</taxon>
        <taxon>Tracheophyta</taxon>
        <taxon>Spermatophyta</taxon>
        <taxon>Magnoliopsida</taxon>
        <taxon>Liliopsida</taxon>
        <taxon>Zingiberales</taxon>
        <taxon>Musaceae</taxon>
        <taxon>Ensete</taxon>
    </lineage>
</organism>
<reference evidence="2 3" key="1">
    <citation type="journal article" date="2014" name="Agronomy (Basel)">
        <title>A Draft Genome Sequence for Ensete ventricosum, the Drought-Tolerant Tree Against Hunger.</title>
        <authorList>
            <person name="Harrison J."/>
            <person name="Moore K.A."/>
            <person name="Paszkiewicz K."/>
            <person name="Jones T."/>
            <person name="Grant M."/>
            <person name="Ambacheew D."/>
            <person name="Muzemil S."/>
            <person name="Studholme D.J."/>
        </authorList>
    </citation>
    <scope>NUCLEOTIDE SEQUENCE [LARGE SCALE GENOMIC DNA]</scope>
</reference>
<feature type="compositionally biased region" description="Pro residues" evidence="1">
    <location>
        <begin position="85"/>
        <end position="96"/>
    </location>
</feature>
<dbReference type="AlphaFoldDB" id="A0A426WXG7"/>
<dbReference type="EMBL" id="AMZH03034519">
    <property type="protein sequence ID" value="RRT31976.1"/>
    <property type="molecule type" value="Genomic_DNA"/>
</dbReference>
<dbReference type="Proteomes" id="UP000287651">
    <property type="component" value="Unassembled WGS sequence"/>
</dbReference>
<gene>
    <name evidence="2" type="ORF">B296_00049407</name>
</gene>
<feature type="compositionally biased region" description="Low complexity" evidence="1">
    <location>
        <begin position="97"/>
        <end position="117"/>
    </location>
</feature>
<feature type="non-terminal residue" evidence="2">
    <location>
        <position position="1"/>
    </location>
</feature>
<feature type="region of interest" description="Disordered" evidence="1">
    <location>
        <begin position="1"/>
        <end position="135"/>
    </location>
</feature>
<accession>A0A426WXG7</accession>
<proteinExistence type="predicted"/>
<evidence type="ECO:0000313" key="3">
    <source>
        <dbReference type="Proteomes" id="UP000287651"/>
    </source>
</evidence>